<dbReference type="EMBL" id="NMUH01000520">
    <property type="protein sequence ID" value="MQL80688.1"/>
    <property type="molecule type" value="Genomic_DNA"/>
</dbReference>
<dbReference type="CDD" id="cd13136">
    <property type="entry name" value="MATE_DinF_like"/>
    <property type="match status" value="1"/>
</dbReference>
<evidence type="ECO:0000256" key="6">
    <source>
        <dbReference type="RuleBase" id="RU004914"/>
    </source>
</evidence>
<gene>
    <name evidence="8" type="ORF">Taro_013135</name>
</gene>
<feature type="transmembrane region" description="Helical" evidence="6">
    <location>
        <begin position="491"/>
        <end position="510"/>
    </location>
</feature>
<sequence>MAGTAVPRPLVALHHRPNQENPRHGYPTSAIPSPRGRRSSGTRFGIPPASSLQKNPVPKVDPAAEPERSVRRRAVDSASRTRTSFPRSVTRLFRRIRKELKVDEVGFEIITIALPAVLSLAADPFASLVDTAFVGHLGPVQLAAVGVSASVFNLVSKLFNVPLLNVTTSFVAEDQALDEDGKIRSPRLNQNDKSLGLESTLREPVDSGAQCKRFLPAVSTSLVLAAGVGIVEAIALACGSGLLMNIMGISVVRQYPLTSLNMKLLLLLFTKSSTLLILGPHWSCVDLKGQPNLTCKKPGPDSPMRAPAEHFLTLRAWGAPPIVIALAAQGTFRGFKDTKTPLFAVGVGNLLNAILDPILIFLLDLGIGGAAIATTISEYLIAFILIWKLNENVLLIPPDMDGKGILRYLKSGGLLIGRTIAVLITMTLSTSMAAREGPVAMAGHQICLQVWLAVSLLNDALALAGQALLASAYTQANYKQAQVVIDRSLQMGLITGIVLAITLFLGFGSFSELFTTDSAVLAIARSGVLFVTVSQPVNALAFVFDGLYYGLSDFAYAAYSMVLVALLSSLFLLVVAPAFGLAGVWTGLLLFMLLRVVAGIWRLYSKNSPWEIVRMEIRESDGEQ</sequence>
<comment type="similarity">
    <text evidence="2 6">Belongs to the multi antimicrobial extrusion (MATE) (TC 2.A.66.1) family.</text>
</comment>
<dbReference type="PANTHER" id="PTHR42893:SF46">
    <property type="entry name" value="PROTEIN DETOXIFICATION 44, CHLOROPLASTIC"/>
    <property type="match status" value="1"/>
</dbReference>
<evidence type="ECO:0000256" key="4">
    <source>
        <dbReference type="ARBA" id="ARBA00022989"/>
    </source>
</evidence>
<organism evidence="8 9">
    <name type="scientific">Colocasia esculenta</name>
    <name type="common">Wild taro</name>
    <name type="synonym">Arum esculentum</name>
    <dbReference type="NCBI Taxonomy" id="4460"/>
    <lineage>
        <taxon>Eukaryota</taxon>
        <taxon>Viridiplantae</taxon>
        <taxon>Streptophyta</taxon>
        <taxon>Embryophyta</taxon>
        <taxon>Tracheophyta</taxon>
        <taxon>Spermatophyta</taxon>
        <taxon>Magnoliopsida</taxon>
        <taxon>Liliopsida</taxon>
        <taxon>Araceae</taxon>
        <taxon>Aroideae</taxon>
        <taxon>Colocasieae</taxon>
        <taxon>Colocasia</taxon>
    </lineage>
</organism>
<keyword evidence="5 6" id="KW-0472">Membrane</keyword>
<comment type="subcellular location">
    <subcellularLocation>
        <location evidence="1">Membrane</location>
        <topology evidence="1">Multi-pass membrane protein</topology>
    </subcellularLocation>
</comment>
<evidence type="ECO:0000256" key="2">
    <source>
        <dbReference type="ARBA" id="ARBA00010199"/>
    </source>
</evidence>
<name>A0A843UAR6_COLES</name>
<proteinExistence type="inferred from homology"/>
<reference evidence="8" key="1">
    <citation type="submission" date="2017-07" db="EMBL/GenBank/DDBJ databases">
        <title>Taro Niue Genome Assembly and Annotation.</title>
        <authorList>
            <person name="Atibalentja N."/>
            <person name="Keating K."/>
            <person name="Fields C.J."/>
        </authorList>
    </citation>
    <scope>NUCLEOTIDE SEQUENCE</scope>
    <source>
        <strain evidence="8">Niue_2</strain>
        <tissue evidence="8">Leaf</tissue>
    </source>
</reference>
<evidence type="ECO:0000256" key="7">
    <source>
        <dbReference type="SAM" id="MobiDB-lite"/>
    </source>
</evidence>
<dbReference type="GO" id="GO:0016020">
    <property type="term" value="C:membrane"/>
    <property type="evidence" value="ECO:0007669"/>
    <property type="project" value="UniProtKB-SubCell"/>
</dbReference>
<feature type="transmembrane region" description="Helical" evidence="6">
    <location>
        <begin position="314"/>
        <end position="335"/>
    </location>
</feature>
<evidence type="ECO:0000256" key="5">
    <source>
        <dbReference type="ARBA" id="ARBA00023136"/>
    </source>
</evidence>
<comment type="caution">
    <text evidence="8">The sequence shown here is derived from an EMBL/GenBank/DDBJ whole genome shotgun (WGS) entry which is preliminary data.</text>
</comment>
<feature type="transmembrane region" description="Helical" evidence="6">
    <location>
        <begin position="264"/>
        <end position="283"/>
    </location>
</feature>
<feature type="region of interest" description="Disordered" evidence="7">
    <location>
        <begin position="1"/>
        <end position="82"/>
    </location>
</feature>
<evidence type="ECO:0000313" key="8">
    <source>
        <dbReference type="EMBL" id="MQL80688.1"/>
    </source>
</evidence>
<dbReference type="PANTHER" id="PTHR42893">
    <property type="entry name" value="PROTEIN DETOXIFICATION 44, CHLOROPLASTIC-RELATED"/>
    <property type="match status" value="1"/>
</dbReference>
<dbReference type="InterPro" id="IPR044644">
    <property type="entry name" value="DinF-like"/>
</dbReference>
<keyword evidence="3 6" id="KW-0812">Transmembrane</keyword>
<feature type="transmembrane region" description="Helical" evidence="6">
    <location>
        <begin position="522"/>
        <end position="544"/>
    </location>
</feature>
<dbReference type="Pfam" id="PF01554">
    <property type="entry name" value="MatE"/>
    <property type="match status" value="2"/>
</dbReference>
<feature type="transmembrane region" description="Helical" evidence="6">
    <location>
        <begin position="556"/>
        <end position="576"/>
    </location>
</feature>
<dbReference type="InterPro" id="IPR002528">
    <property type="entry name" value="MATE_fam"/>
</dbReference>
<keyword evidence="4 6" id="KW-1133">Transmembrane helix</keyword>
<accession>A0A843UAR6</accession>
<evidence type="ECO:0000256" key="3">
    <source>
        <dbReference type="ARBA" id="ARBA00022692"/>
    </source>
</evidence>
<dbReference type="AlphaFoldDB" id="A0A843UAR6"/>
<feature type="transmembrane region" description="Helical" evidence="6">
    <location>
        <begin position="369"/>
        <end position="387"/>
    </location>
</feature>
<feature type="transmembrane region" description="Helical" evidence="6">
    <location>
        <begin position="342"/>
        <end position="363"/>
    </location>
</feature>
<feature type="transmembrane region" description="Helical" evidence="6">
    <location>
        <begin position="222"/>
        <end position="243"/>
    </location>
</feature>
<dbReference type="Proteomes" id="UP000652761">
    <property type="component" value="Unassembled WGS sequence"/>
</dbReference>
<feature type="transmembrane region" description="Helical" evidence="6">
    <location>
        <begin position="408"/>
        <end position="428"/>
    </location>
</feature>
<evidence type="ECO:0000313" key="9">
    <source>
        <dbReference type="Proteomes" id="UP000652761"/>
    </source>
</evidence>
<dbReference type="GO" id="GO:0042910">
    <property type="term" value="F:xenobiotic transmembrane transporter activity"/>
    <property type="evidence" value="ECO:0007669"/>
    <property type="project" value="InterPro"/>
</dbReference>
<dbReference type="OrthoDB" id="2126698at2759"/>
<feature type="transmembrane region" description="Helical" evidence="6">
    <location>
        <begin position="448"/>
        <end position="470"/>
    </location>
</feature>
<feature type="compositionally biased region" description="Basic and acidic residues" evidence="7">
    <location>
        <begin position="65"/>
        <end position="75"/>
    </location>
</feature>
<protein>
    <recommendedName>
        <fullName evidence="6">Protein DETOXIFICATION</fullName>
    </recommendedName>
    <alternativeName>
        <fullName evidence="6">Multidrug and toxic compound extrusion protein</fullName>
    </alternativeName>
</protein>
<feature type="transmembrane region" description="Helical" evidence="6">
    <location>
        <begin position="582"/>
        <end position="604"/>
    </location>
</feature>
<evidence type="ECO:0000256" key="1">
    <source>
        <dbReference type="ARBA" id="ARBA00004141"/>
    </source>
</evidence>
<dbReference type="NCBIfam" id="TIGR00797">
    <property type="entry name" value="matE"/>
    <property type="match status" value="1"/>
</dbReference>
<dbReference type="GO" id="GO:0015297">
    <property type="term" value="F:antiporter activity"/>
    <property type="evidence" value="ECO:0007669"/>
    <property type="project" value="InterPro"/>
</dbReference>
<keyword evidence="9" id="KW-1185">Reference proteome</keyword>